<dbReference type="Proteomes" id="UP001335648">
    <property type="component" value="Unassembled WGS sequence"/>
</dbReference>
<name>A0AAN8B519_9TELE</name>
<keyword evidence="3" id="KW-1185">Reference proteome</keyword>
<feature type="region of interest" description="Disordered" evidence="1">
    <location>
        <begin position="1"/>
        <end position="39"/>
    </location>
</feature>
<feature type="compositionally biased region" description="Pro residues" evidence="1">
    <location>
        <begin position="11"/>
        <end position="21"/>
    </location>
</feature>
<proteinExistence type="predicted"/>
<organism evidence="2 3">
    <name type="scientific">Champsocephalus esox</name>
    <name type="common">pike icefish</name>
    <dbReference type="NCBI Taxonomy" id="159716"/>
    <lineage>
        <taxon>Eukaryota</taxon>
        <taxon>Metazoa</taxon>
        <taxon>Chordata</taxon>
        <taxon>Craniata</taxon>
        <taxon>Vertebrata</taxon>
        <taxon>Euteleostomi</taxon>
        <taxon>Actinopterygii</taxon>
        <taxon>Neopterygii</taxon>
        <taxon>Teleostei</taxon>
        <taxon>Neoteleostei</taxon>
        <taxon>Acanthomorphata</taxon>
        <taxon>Eupercaria</taxon>
        <taxon>Perciformes</taxon>
        <taxon>Notothenioidei</taxon>
        <taxon>Channichthyidae</taxon>
        <taxon>Champsocephalus</taxon>
    </lineage>
</organism>
<evidence type="ECO:0000313" key="2">
    <source>
        <dbReference type="EMBL" id="KAK5878313.1"/>
    </source>
</evidence>
<dbReference type="AlphaFoldDB" id="A0AAN8B519"/>
<comment type="caution">
    <text evidence="2">The sequence shown here is derived from an EMBL/GenBank/DDBJ whole genome shotgun (WGS) entry which is preliminary data.</text>
</comment>
<evidence type="ECO:0000313" key="3">
    <source>
        <dbReference type="Proteomes" id="UP001335648"/>
    </source>
</evidence>
<dbReference type="EMBL" id="JAULUE010002065">
    <property type="protein sequence ID" value="KAK5878313.1"/>
    <property type="molecule type" value="Genomic_DNA"/>
</dbReference>
<sequence length="77" mass="8295">MLRSPFMKPWVRPPPGPPPRSEPSRDSALSAGRSVTEGSPFLRSFGAARCCRRLVGSTLTTASNSDLGHIKRDVSLS</sequence>
<accession>A0AAN8B519</accession>
<reference evidence="2 3" key="1">
    <citation type="journal article" date="2023" name="Mol. Biol. Evol.">
        <title>Genomics of Secondarily Temperate Adaptation in the Only Non-Antarctic Icefish.</title>
        <authorList>
            <person name="Rivera-Colon A.G."/>
            <person name="Rayamajhi N."/>
            <person name="Minhas B.F."/>
            <person name="Madrigal G."/>
            <person name="Bilyk K.T."/>
            <person name="Yoon V."/>
            <person name="Hune M."/>
            <person name="Gregory S."/>
            <person name="Cheng C.H.C."/>
            <person name="Catchen J.M."/>
        </authorList>
    </citation>
    <scope>NUCLEOTIDE SEQUENCE [LARGE SCALE GENOMIC DNA]</scope>
    <source>
        <strain evidence="2">JC2023a</strain>
    </source>
</reference>
<evidence type="ECO:0000256" key="1">
    <source>
        <dbReference type="SAM" id="MobiDB-lite"/>
    </source>
</evidence>
<gene>
    <name evidence="2" type="ORF">CesoFtcFv8_023727</name>
</gene>
<protein>
    <submittedName>
        <fullName evidence="2">Uncharacterized protein</fullName>
    </submittedName>
</protein>